<dbReference type="SMART" id="SM00421">
    <property type="entry name" value="HTH_LUXR"/>
    <property type="match status" value="1"/>
</dbReference>
<keyword evidence="2" id="KW-0238">DNA-binding</keyword>
<comment type="caution">
    <text evidence="5">The sequence shown here is derived from an EMBL/GenBank/DDBJ whole genome shotgun (WGS) entry which is preliminary data.</text>
</comment>
<evidence type="ECO:0000256" key="1">
    <source>
        <dbReference type="ARBA" id="ARBA00023015"/>
    </source>
</evidence>
<feature type="domain" description="HTH luxR-type" evidence="4">
    <location>
        <begin position="1"/>
        <end position="63"/>
    </location>
</feature>
<dbReference type="AlphaFoldDB" id="A0A5C5UT62"/>
<sequence>MSVDLTQHERELLELLIGGASNKVAARQLGIALRTMELHRQKLMNKLGARSAAQLGYLYADLKRREGGQATSSAAEPVSRAMAI</sequence>
<dbReference type="PANTHER" id="PTHR44688">
    <property type="entry name" value="DNA-BINDING TRANSCRIPTIONAL ACTIVATOR DEVR_DOSR"/>
    <property type="match status" value="1"/>
</dbReference>
<dbReference type="PANTHER" id="PTHR44688:SF16">
    <property type="entry name" value="DNA-BINDING TRANSCRIPTIONAL ACTIVATOR DEVR_DOSR"/>
    <property type="match status" value="1"/>
</dbReference>
<evidence type="ECO:0000259" key="4">
    <source>
        <dbReference type="PROSITE" id="PS50043"/>
    </source>
</evidence>
<protein>
    <submittedName>
        <fullName evidence="5">Transcriptional regulatory protein TdiR</fullName>
    </submittedName>
</protein>
<evidence type="ECO:0000313" key="6">
    <source>
        <dbReference type="Proteomes" id="UP000316714"/>
    </source>
</evidence>
<evidence type="ECO:0000256" key="2">
    <source>
        <dbReference type="ARBA" id="ARBA00023125"/>
    </source>
</evidence>
<gene>
    <name evidence="5" type="primary">tdiR_3</name>
    <name evidence="5" type="ORF">KOR34_51880</name>
</gene>
<dbReference type="GO" id="GO:0006355">
    <property type="term" value="P:regulation of DNA-templated transcription"/>
    <property type="evidence" value="ECO:0007669"/>
    <property type="project" value="InterPro"/>
</dbReference>
<dbReference type="SUPFAM" id="SSF46894">
    <property type="entry name" value="C-terminal effector domain of the bipartite response regulators"/>
    <property type="match status" value="1"/>
</dbReference>
<reference evidence="5 6" key="1">
    <citation type="submission" date="2019-02" db="EMBL/GenBank/DDBJ databases">
        <title>Deep-cultivation of Planctomycetes and their phenomic and genomic characterization uncovers novel biology.</title>
        <authorList>
            <person name="Wiegand S."/>
            <person name="Jogler M."/>
            <person name="Boedeker C."/>
            <person name="Pinto D."/>
            <person name="Vollmers J."/>
            <person name="Rivas-Marin E."/>
            <person name="Kohn T."/>
            <person name="Peeters S.H."/>
            <person name="Heuer A."/>
            <person name="Rast P."/>
            <person name="Oberbeckmann S."/>
            <person name="Bunk B."/>
            <person name="Jeske O."/>
            <person name="Meyerdierks A."/>
            <person name="Storesund J.E."/>
            <person name="Kallscheuer N."/>
            <person name="Luecker S."/>
            <person name="Lage O.M."/>
            <person name="Pohl T."/>
            <person name="Merkel B.J."/>
            <person name="Hornburger P."/>
            <person name="Mueller R.-W."/>
            <person name="Bruemmer F."/>
            <person name="Labrenz M."/>
            <person name="Spormann A.M."/>
            <person name="Op Den Camp H."/>
            <person name="Overmann J."/>
            <person name="Amann R."/>
            <person name="Jetten M.S.M."/>
            <person name="Mascher T."/>
            <person name="Medema M.H."/>
            <person name="Devos D.P."/>
            <person name="Kaster A.-K."/>
            <person name="Ovreas L."/>
            <person name="Rohde M."/>
            <person name="Galperin M.Y."/>
            <person name="Jogler C."/>
        </authorList>
    </citation>
    <scope>NUCLEOTIDE SEQUENCE [LARGE SCALE GENOMIC DNA]</scope>
    <source>
        <strain evidence="5 6">KOR34</strain>
    </source>
</reference>
<evidence type="ECO:0000313" key="5">
    <source>
        <dbReference type="EMBL" id="TWT29376.1"/>
    </source>
</evidence>
<evidence type="ECO:0000256" key="3">
    <source>
        <dbReference type="ARBA" id="ARBA00023163"/>
    </source>
</evidence>
<dbReference type="Proteomes" id="UP000316714">
    <property type="component" value="Unassembled WGS sequence"/>
</dbReference>
<accession>A0A5C5UT62</accession>
<name>A0A5C5UT62_9BACT</name>
<dbReference type="GO" id="GO:0003677">
    <property type="term" value="F:DNA binding"/>
    <property type="evidence" value="ECO:0007669"/>
    <property type="project" value="UniProtKB-KW"/>
</dbReference>
<dbReference type="EMBL" id="SIHJ01000008">
    <property type="protein sequence ID" value="TWT29376.1"/>
    <property type="molecule type" value="Genomic_DNA"/>
</dbReference>
<dbReference type="OrthoDB" id="499349at2"/>
<proteinExistence type="predicted"/>
<dbReference type="InterPro" id="IPR000792">
    <property type="entry name" value="Tscrpt_reg_LuxR_C"/>
</dbReference>
<dbReference type="InterPro" id="IPR016032">
    <property type="entry name" value="Sig_transdc_resp-reg_C-effctor"/>
</dbReference>
<keyword evidence="6" id="KW-1185">Reference proteome</keyword>
<dbReference type="Pfam" id="PF00196">
    <property type="entry name" value="GerE"/>
    <property type="match status" value="1"/>
</dbReference>
<keyword evidence="3" id="KW-0804">Transcription</keyword>
<dbReference type="RefSeq" id="WP_146568992.1">
    <property type="nucleotide sequence ID" value="NZ_SIHJ01000008.1"/>
</dbReference>
<keyword evidence="1" id="KW-0805">Transcription regulation</keyword>
<dbReference type="Gene3D" id="1.10.10.10">
    <property type="entry name" value="Winged helix-like DNA-binding domain superfamily/Winged helix DNA-binding domain"/>
    <property type="match status" value="1"/>
</dbReference>
<dbReference type="InterPro" id="IPR036388">
    <property type="entry name" value="WH-like_DNA-bd_sf"/>
</dbReference>
<dbReference type="PROSITE" id="PS50043">
    <property type="entry name" value="HTH_LUXR_2"/>
    <property type="match status" value="1"/>
</dbReference>
<organism evidence="5 6">
    <name type="scientific">Posidoniimonas corsicana</name>
    <dbReference type="NCBI Taxonomy" id="1938618"/>
    <lineage>
        <taxon>Bacteria</taxon>
        <taxon>Pseudomonadati</taxon>
        <taxon>Planctomycetota</taxon>
        <taxon>Planctomycetia</taxon>
        <taxon>Pirellulales</taxon>
        <taxon>Lacipirellulaceae</taxon>
        <taxon>Posidoniimonas</taxon>
    </lineage>
</organism>
<dbReference type="CDD" id="cd06170">
    <property type="entry name" value="LuxR_C_like"/>
    <property type="match status" value="1"/>
</dbReference>
<dbReference type="PRINTS" id="PR00038">
    <property type="entry name" value="HTHLUXR"/>
</dbReference>